<name>A0A427XNC8_9TREE</name>
<reference evidence="4 5" key="1">
    <citation type="submission" date="2018-11" db="EMBL/GenBank/DDBJ databases">
        <title>Genome sequence of Apiotrichum porosum DSM 27194.</title>
        <authorList>
            <person name="Aliyu H."/>
            <person name="Gorte O."/>
            <person name="Ochsenreither K."/>
        </authorList>
    </citation>
    <scope>NUCLEOTIDE SEQUENCE [LARGE SCALE GENOMIC DNA]</scope>
    <source>
        <strain evidence="4 5">DSM 27194</strain>
    </source>
</reference>
<dbReference type="SUPFAM" id="SSF53448">
    <property type="entry name" value="Nucleotide-diphospho-sugar transferases"/>
    <property type="match status" value="1"/>
</dbReference>
<keyword evidence="3" id="KW-0732">Signal</keyword>
<dbReference type="PANTHER" id="PTHR31121:SF6">
    <property type="entry name" value="ALPHA-1,2 MANNOSYLTRANSFERASE KTR1"/>
    <property type="match status" value="1"/>
</dbReference>
<feature type="chain" id="PRO_5019320542" evidence="3">
    <location>
        <begin position="25"/>
        <end position="397"/>
    </location>
</feature>
<dbReference type="Proteomes" id="UP000279236">
    <property type="component" value="Unassembled WGS sequence"/>
</dbReference>
<sequence length="397" mass="46700">MVVPRWRYIGGAVGVLFFLHLVLSIHPTYRSHTSPSGFGFLPSSWTTEEGQWSGSHVPDGTYTPGQPSAEDLRAMAKVGSKKLSERRRAKATFVVLARNSDLGELLFSMKQMEDRFNNWAQYDWVFLNDDDFTDEFKRYTQALTSATCKYGKIPAEHWHQPDWIDEDKARKSREEMIRKKIIYGHSVPYRNMCRFNSGFFFKHPLLAEYDYYWRVEPNVRFFCDINYDPFLLMQDQNKVYGFTLSLYEYIDTIPTLWDATKEFAAAHPEYIPKDNAMQFISDDGGDTYNKCHFWSNFEIGDLNFWRGEAYEAYFDFLDKKGGFYYERWGDAPVHSIGVALLAPKEQIHWFDDIGYKHEPFQHCPQGDAHARGKCWCDPSDNFDFEWYSCTKRFVDMF</sequence>
<dbReference type="InterPro" id="IPR029044">
    <property type="entry name" value="Nucleotide-diphossugar_trans"/>
</dbReference>
<gene>
    <name evidence="4" type="primary">KRE2_2</name>
    <name evidence="4" type="ORF">EHS24_008999</name>
</gene>
<evidence type="ECO:0000256" key="2">
    <source>
        <dbReference type="ARBA" id="ARBA00022679"/>
    </source>
</evidence>
<keyword evidence="2 4" id="KW-0808">Transferase</keyword>
<feature type="signal peptide" evidence="3">
    <location>
        <begin position="1"/>
        <end position="24"/>
    </location>
</feature>
<comment type="caution">
    <text evidence="4">The sequence shown here is derived from an EMBL/GenBank/DDBJ whole genome shotgun (WGS) entry which is preliminary data.</text>
</comment>
<dbReference type="GO" id="GO:0000032">
    <property type="term" value="P:cell wall mannoprotein biosynthetic process"/>
    <property type="evidence" value="ECO:0007669"/>
    <property type="project" value="TreeGrafter"/>
</dbReference>
<dbReference type="AlphaFoldDB" id="A0A427XNC8"/>
<accession>A0A427XNC8</accession>
<dbReference type="EMBL" id="RSCE01000008">
    <property type="protein sequence ID" value="RSH80421.1"/>
    <property type="molecule type" value="Genomic_DNA"/>
</dbReference>
<dbReference type="GeneID" id="39593542"/>
<protein>
    <submittedName>
        <fullName evidence="4">Alpha 1,2-mannosyltransferase 2.4.1</fullName>
    </submittedName>
</protein>
<dbReference type="GO" id="GO:0006487">
    <property type="term" value="P:protein N-linked glycosylation"/>
    <property type="evidence" value="ECO:0007669"/>
    <property type="project" value="TreeGrafter"/>
</dbReference>
<dbReference type="Gene3D" id="3.90.550.10">
    <property type="entry name" value="Spore Coat Polysaccharide Biosynthesis Protein SpsA, Chain A"/>
    <property type="match status" value="1"/>
</dbReference>
<keyword evidence="4" id="KW-0328">Glycosyltransferase</keyword>
<keyword evidence="5" id="KW-1185">Reference proteome</keyword>
<organism evidence="4 5">
    <name type="scientific">Apiotrichum porosum</name>
    <dbReference type="NCBI Taxonomy" id="105984"/>
    <lineage>
        <taxon>Eukaryota</taxon>
        <taxon>Fungi</taxon>
        <taxon>Dikarya</taxon>
        <taxon>Basidiomycota</taxon>
        <taxon>Agaricomycotina</taxon>
        <taxon>Tremellomycetes</taxon>
        <taxon>Trichosporonales</taxon>
        <taxon>Trichosporonaceae</taxon>
        <taxon>Apiotrichum</taxon>
    </lineage>
</organism>
<dbReference type="GO" id="GO:0016020">
    <property type="term" value="C:membrane"/>
    <property type="evidence" value="ECO:0007669"/>
    <property type="project" value="InterPro"/>
</dbReference>
<dbReference type="FunFam" id="3.90.550.10:FF:000051">
    <property type="entry name" value="Alpha-1,2-mannosyltransferase (Ktr4)"/>
    <property type="match status" value="1"/>
</dbReference>
<proteinExistence type="inferred from homology"/>
<comment type="similarity">
    <text evidence="1">Belongs to the glycosyltransferase 15 family.</text>
</comment>
<dbReference type="RefSeq" id="XP_028475368.1">
    <property type="nucleotide sequence ID" value="XM_028624296.1"/>
</dbReference>
<dbReference type="GO" id="GO:0000026">
    <property type="term" value="F:alpha-1,2-mannosyltransferase activity"/>
    <property type="evidence" value="ECO:0007669"/>
    <property type="project" value="TreeGrafter"/>
</dbReference>
<dbReference type="Pfam" id="PF01793">
    <property type="entry name" value="Glyco_transf_15"/>
    <property type="match status" value="1"/>
</dbReference>
<dbReference type="OrthoDB" id="439943at2759"/>
<evidence type="ECO:0000313" key="4">
    <source>
        <dbReference type="EMBL" id="RSH80421.1"/>
    </source>
</evidence>
<dbReference type="STRING" id="105984.A0A427XNC8"/>
<dbReference type="InterPro" id="IPR002685">
    <property type="entry name" value="Glyco_trans_15"/>
</dbReference>
<dbReference type="GO" id="GO:0005794">
    <property type="term" value="C:Golgi apparatus"/>
    <property type="evidence" value="ECO:0007669"/>
    <property type="project" value="TreeGrafter"/>
</dbReference>
<evidence type="ECO:0000313" key="5">
    <source>
        <dbReference type="Proteomes" id="UP000279236"/>
    </source>
</evidence>
<dbReference type="PANTHER" id="PTHR31121">
    <property type="entry name" value="ALPHA-1,2 MANNOSYLTRANSFERASE KTR1"/>
    <property type="match status" value="1"/>
</dbReference>
<evidence type="ECO:0000256" key="1">
    <source>
        <dbReference type="ARBA" id="ARBA00007677"/>
    </source>
</evidence>
<evidence type="ECO:0000256" key="3">
    <source>
        <dbReference type="SAM" id="SignalP"/>
    </source>
</evidence>